<dbReference type="PRINTS" id="PR00437">
    <property type="entry name" value="SMALLCYTKCXC"/>
</dbReference>
<organism evidence="3 4">
    <name type="scientific">Denticeps clupeoides</name>
    <name type="common">denticle herring</name>
    <dbReference type="NCBI Taxonomy" id="299321"/>
    <lineage>
        <taxon>Eukaryota</taxon>
        <taxon>Metazoa</taxon>
        <taxon>Chordata</taxon>
        <taxon>Craniata</taxon>
        <taxon>Vertebrata</taxon>
        <taxon>Euteleostomi</taxon>
        <taxon>Actinopterygii</taxon>
        <taxon>Neopterygii</taxon>
        <taxon>Teleostei</taxon>
        <taxon>Clupei</taxon>
        <taxon>Clupeiformes</taxon>
        <taxon>Denticipitoidei</taxon>
        <taxon>Denticipitidae</taxon>
        <taxon>Denticeps</taxon>
    </lineage>
</organism>
<evidence type="ECO:0000256" key="1">
    <source>
        <dbReference type="ARBA" id="ARBA00022514"/>
    </source>
</evidence>
<keyword evidence="1" id="KW-0202">Cytokine</keyword>
<dbReference type="InterPro" id="IPR036048">
    <property type="entry name" value="Interleukin_8-like_sf"/>
</dbReference>
<dbReference type="GO" id="GO:0005615">
    <property type="term" value="C:extracellular space"/>
    <property type="evidence" value="ECO:0007669"/>
    <property type="project" value="UniProtKB-KW"/>
</dbReference>
<keyword evidence="4" id="KW-1185">Reference proteome</keyword>
<dbReference type="SUPFAM" id="SSF54117">
    <property type="entry name" value="Interleukin 8-like chemokines"/>
    <property type="match status" value="1"/>
</dbReference>
<dbReference type="Ensembl" id="ENSDCDT00010027228.1">
    <property type="protein sequence ID" value="ENSDCDP00010022744.1"/>
    <property type="gene ID" value="ENSDCDG00010013499.1"/>
</dbReference>
<dbReference type="AlphaFoldDB" id="A0AAY4BP35"/>
<dbReference type="Gene3D" id="2.40.50.40">
    <property type="match status" value="1"/>
</dbReference>
<dbReference type="InterPro" id="IPR001089">
    <property type="entry name" value="Chemokine_CXC"/>
</dbReference>
<evidence type="ECO:0000313" key="4">
    <source>
        <dbReference type="Proteomes" id="UP000694580"/>
    </source>
</evidence>
<dbReference type="InterPro" id="IPR001811">
    <property type="entry name" value="Chemokine_IL8-like_dom"/>
</dbReference>
<reference evidence="3" key="3">
    <citation type="submission" date="2025-09" db="UniProtKB">
        <authorList>
            <consortium name="Ensembl"/>
        </authorList>
    </citation>
    <scope>IDENTIFICATION</scope>
</reference>
<dbReference type="GO" id="GO:0006955">
    <property type="term" value="P:immune response"/>
    <property type="evidence" value="ECO:0007669"/>
    <property type="project" value="InterPro"/>
</dbReference>
<reference evidence="3 4" key="1">
    <citation type="submission" date="2020-06" db="EMBL/GenBank/DDBJ databases">
        <authorList>
            <consortium name="Wellcome Sanger Institute Data Sharing"/>
        </authorList>
    </citation>
    <scope>NUCLEOTIDE SEQUENCE [LARGE SCALE GENOMIC DNA]</scope>
</reference>
<accession>A0AAY4BP35</accession>
<proteinExistence type="predicted"/>
<feature type="domain" description="Chemokine interleukin-8-like" evidence="2">
    <location>
        <begin position="34"/>
        <end position="90"/>
    </location>
</feature>
<reference evidence="3" key="2">
    <citation type="submission" date="2025-08" db="UniProtKB">
        <authorList>
            <consortium name="Ensembl"/>
        </authorList>
    </citation>
    <scope>IDENTIFICATION</scope>
</reference>
<evidence type="ECO:0000259" key="2">
    <source>
        <dbReference type="Pfam" id="PF00048"/>
    </source>
</evidence>
<evidence type="ECO:0000313" key="3">
    <source>
        <dbReference type="Ensembl" id="ENSDCDP00010022744.1"/>
    </source>
</evidence>
<name>A0AAY4BP35_9TELE</name>
<dbReference type="Pfam" id="PF00048">
    <property type="entry name" value="IL8"/>
    <property type="match status" value="1"/>
</dbReference>
<dbReference type="Proteomes" id="UP000694580">
    <property type="component" value="Chromosome 11"/>
</dbReference>
<sequence>MAGPWYQYLHLAGTADTPVCFFFFPAFPMNRRQQCHCRRSTLRKVVRTNIEKICVYPQSPTCSRTEIVPKLKKTFEKCLDPESKIGKLILSENFTTVCNTL</sequence>
<protein>
    <recommendedName>
        <fullName evidence="2">Chemokine interleukin-8-like domain-containing protein</fullName>
    </recommendedName>
</protein>
<dbReference type="GO" id="GO:0008009">
    <property type="term" value="F:chemokine activity"/>
    <property type="evidence" value="ECO:0007669"/>
    <property type="project" value="InterPro"/>
</dbReference>